<feature type="binding site" evidence="9 11">
    <location>
        <position position="31"/>
    </location>
    <ligand>
        <name>substrate</name>
    </ligand>
</feature>
<feature type="binding site" evidence="9">
    <location>
        <begin position="58"/>
        <end position="67"/>
    </location>
    <ligand>
        <name>substrate</name>
    </ligand>
</feature>
<feature type="binding site" evidence="9 11">
    <location>
        <position position="212"/>
    </location>
    <ligand>
        <name>substrate</name>
    </ligand>
</feature>
<evidence type="ECO:0000256" key="8">
    <source>
        <dbReference type="ARBA" id="ARBA00061012"/>
    </source>
</evidence>
<evidence type="ECO:0000256" key="7">
    <source>
        <dbReference type="ARBA" id="ARBA00049157"/>
    </source>
</evidence>
<evidence type="ECO:0000256" key="12">
    <source>
        <dbReference type="RuleBase" id="RU000512"/>
    </source>
</evidence>
<dbReference type="UniPathway" id="UPA00070">
    <property type="reaction ID" value="UER00120"/>
</dbReference>
<feature type="domain" description="Orotidine 5'-phosphate decarboxylase" evidence="13">
    <location>
        <begin position="4"/>
        <end position="228"/>
    </location>
</feature>
<dbReference type="InterPro" id="IPR011060">
    <property type="entry name" value="RibuloseP-bd_barrel"/>
</dbReference>
<dbReference type="InterPro" id="IPR047596">
    <property type="entry name" value="OMPdecase_bac"/>
</dbReference>
<dbReference type="PANTHER" id="PTHR32119:SF2">
    <property type="entry name" value="OROTIDINE 5'-PHOSPHATE DECARBOXYLASE"/>
    <property type="match status" value="1"/>
</dbReference>
<evidence type="ECO:0000313" key="14">
    <source>
        <dbReference type="EMBL" id="KOO38701.1"/>
    </source>
</evidence>
<dbReference type="PROSITE" id="PS00156">
    <property type="entry name" value="OMPDECASE"/>
    <property type="match status" value="1"/>
</dbReference>
<dbReference type="EC" id="4.1.1.23" evidence="9"/>
<evidence type="ECO:0000256" key="10">
    <source>
        <dbReference type="PIRSR" id="PIRSR614732-1"/>
    </source>
</evidence>
<dbReference type="CDD" id="cd04725">
    <property type="entry name" value="OMP_decarboxylase_like"/>
    <property type="match status" value="1"/>
</dbReference>
<dbReference type="EMBL" id="LILD01000001">
    <property type="protein sequence ID" value="KOO38701.1"/>
    <property type="molecule type" value="Genomic_DNA"/>
</dbReference>
<comment type="caution">
    <text evidence="14">The sequence shown here is derived from an EMBL/GenBank/DDBJ whole genome shotgun (WGS) entry which is preliminary data.</text>
</comment>
<dbReference type="AlphaFoldDB" id="A0A0M0KIL1"/>
<feature type="active site" description="For OMPdecase activity" evidence="10">
    <location>
        <position position="60"/>
    </location>
</feature>
<dbReference type="GO" id="GO:0005829">
    <property type="term" value="C:cytosol"/>
    <property type="evidence" value="ECO:0007669"/>
    <property type="project" value="TreeGrafter"/>
</dbReference>
<feature type="binding site" evidence="9 11">
    <location>
        <position position="121"/>
    </location>
    <ligand>
        <name>substrate</name>
    </ligand>
</feature>
<feature type="binding site" evidence="9 11">
    <location>
        <position position="213"/>
    </location>
    <ligand>
        <name>substrate</name>
    </ligand>
</feature>
<dbReference type="InterPro" id="IPR001754">
    <property type="entry name" value="OMPdeCOase_dom"/>
</dbReference>
<proteinExistence type="inferred from homology"/>
<sequence>MIRPLIIALDVENRENMQELLKTLPKPLFVKVGMELFYSEGPAVIEQLKDEGHQVFLDLKLHDIPNTVKRAMRQLATLGVDIVNVHVAGGTNMMAAAREGLEAGTVDGRNRPKLIGVTQLTSTNEAMLQKELLIQSNMNGAVSHYARLAKEAGLDGVVSSAQEVPIIHEHCGPSFLTVTPGIRLKEDDKGDQTRIVTPEEARTLGSWAIVVGRSITAAPDPAAAYEIIRKQWEG</sequence>
<evidence type="ECO:0000256" key="1">
    <source>
        <dbReference type="ARBA" id="ARBA00002356"/>
    </source>
</evidence>
<dbReference type="Pfam" id="PF00215">
    <property type="entry name" value="OMPdecase"/>
    <property type="match status" value="1"/>
</dbReference>
<evidence type="ECO:0000256" key="6">
    <source>
        <dbReference type="ARBA" id="ARBA00023239"/>
    </source>
</evidence>
<dbReference type="Gene3D" id="3.20.20.70">
    <property type="entry name" value="Aldolase class I"/>
    <property type="match status" value="1"/>
</dbReference>
<evidence type="ECO:0000256" key="3">
    <source>
        <dbReference type="ARBA" id="ARBA00011738"/>
    </source>
</evidence>
<evidence type="ECO:0000256" key="2">
    <source>
        <dbReference type="ARBA" id="ARBA00004861"/>
    </source>
</evidence>
<dbReference type="GO" id="GO:0004590">
    <property type="term" value="F:orotidine-5'-phosphate decarboxylase activity"/>
    <property type="evidence" value="ECO:0007669"/>
    <property type="project" value="UniProtKB-UniRule"/>
</dbReference>
<dbReference type="GeneID" id="87598045"/>
<dbReference type="NCBIfam" id="NF001273">
    <property type="entry name" value="PRK00230.1"/>
    <property type="match status" value="1"/>
</dbReference>
<dbReference type="NCBIfam" id="TIGR01740">
    <property type="entry name" value="pyrF"/>
    <property type="match status" value="1"/>
</dbReference>
<dbReference type="HAMAP" id="MF_01200_B">
    <property type="entry name" value="OMPdecase_type1_B"/>
    <property type="match status" value="1"/>
</dbReference>
<feature type="binding site" evidence="9 11">
    <location>
        <position position="10"/>
    </location>
    <ligand>
        <name>substrate</name>
    </ligand>
</feature>
<keyword evidence="4 9" id="KW-0210">Decarboxylase</keyword>
<dbReference type="InterPro" id="IPR018089">
    <property type="entry name" value="OMPdecase_AS"/>
</dbReference>
<feature type="active site" description="Proton donor" evidence="9">
    <location>
        <position position="60"/>
    </location>
</feature>
<evidence type="ECO:0000256" key="11">
    <source>
        <dbReference type="PIRSR" id="PIRSR614732-2"/>
    </source>
</evidence>
<feature type="binding site" evidence="9 11">
    <location>
        <position position="192"/>
    </location>
    <ligand>
        <name>substrate</name>
    </ligand>
</feature>
<dbReference type="RefSeq" id="WP_053430924.1">
    <property type="nucleotide sequence ID" value="NZ_CP040441.1"/>
</dbReference>
<keyword evidence="6 9" id="KW-0456">Lyase</keyword>
<feature type="binding site" evidence="9 11">
    <location>
        <position position="183"/>
    </location>
    <ligand>
        <name>substrate</name>
    </ligand>
</feature>
<dbReference type="SUPFAM" id="SSF51366">
    <property type="entry name" value="Ribulose-phoshate binding barrel"/>
    <property type="match status" value="1"/>
</dbReference>
<dbReference type="GO" id="GO:0006207">
    <property type="term" value="P:'de novo' pyrimidine nucleobase biosynthetic process"/>
    <property type="evidence" value="ECO:0007669"/>
    <property type="project" value="InterPro"/>
</dbReference>
<feature type="active site" description="For OMPdecase activity" evidence="10">
    <location>
        <position position="58"/>
    </location>
</feature>
<comment type="subunit">
    <text evidence="3 9">Homodimer.</text>
</comment>
<keyword evidence="5 9" id="KW-0665">Pyrimidine biosynthesis</keyword>
<evidence type="ECO:0000256" key="9">
    <source>
        <dbReference type="HAMAP-Rule" id="MF_01200"/>
    </source>
</evidence>
<comment type="similarity">
    <text evidence="8 9">Belongs to the OMP decarboxylase family. Type 1 subfamily.</text>
</comment>
<comment type="pathway">
    <text evidence="2 9 12">Pyrimidine metabolism; UMP biosynthesis via de novo pathway; UMP from orotate: step 2/2.</text>
</comment>
<comment type="catalytic activity">
    <reaction evidence="7 9 12">
        <text>orotidine 5'-phosphate + H(+) = UMP + CO2</text>
        <dbReference type="Rhea" id="RHEA:11596"/>
        <dbReference type="ChEBI" id="CHEBI:15378"/>
        <dbReference type="ChEBI" id="CHEBI:16526"/>
        <dbReference type="ChEBI" id="CHEBI:57538"/>
        <dbReference type="ChEBI" id="CHEBI:57865"/>
        <dbReference type="EC" id="4.1.1.23"/>
    </reaction>
</comment>
<gene>
    <name evidence="9" type="primary">pyrF</name>
    <name evidence="14" type="ORF">AMD02_07375</name>
</gene>
<reference evidence="14" key="1">
    <citation type="submission" date="2015-08" db="EMBL/GenBank/DDBJ databases">
        <title>Complete DNA Sequence of Pseudomonas syringae pv. actinidiae, the Causal Agent of Kiwifruit Canker Disease.</title>
        <authorList>
            <person name="Rikkerink E.H.A."/>
            <person name="Fineran P.C."/>
        </authorList>
    </citation>
    <scope>NUCLEOTIDE SEQUENCE</scope>
    <source>
        <strain evidence="14">DSM 13666</strain>
    </source>
</reference>
<name>A0A0M0KIL1_ALKHA</name>
<feature type="active site" description="For OMPdecase activity" evidence="10">
    <location>
        <position position="63"/>
    </location>
</feature>
<dbReference type="PANTHER" id="PTHR32119">
    <property type="entry name" value="OROTIDINE 5'-PHOSPHATE DECARBOXYLASE"/>
    <property type="match status" value="1"/>
</dbReference>
<dbReference type="InterPro" id="IPR013785">
    <property type="entry name" value="Aldolase_TIM"/>
</dbReference>
<dbReference type="PATRIC" id="fig|136160.3.peg.1795"/>
<evidence type="ECO:0000259" key="13">
    <source>
        <dbReference type="SMART" id="SM00934"/>
    </source>
</evidence>
<evidence type="ECO:0000256" key="4">
    <source>
        <dbReference type="ARBA" id="ARBA00022793"/>
    </source>
</evidence>
<dbReference type="GO" id="GO:0044205">
    <property type="term" value="P:'de novo' UMP biosynthetic process"/>
    <property type="evidence" value="ECO:0007669"/>
    <property type="project" value="UniProtKB-UniRule"/>
</dbReference>
<comment type="function">
    <text evidence="1 9">Catalyzes the decarboxylation of orotidine 5'-monophosphate (OMP) to uridine 5'-monophosphate (UMP).</text>
</comment>
<protein>
    <recommendedName>
        <fullName evidence="9">Orotidine 5'-phosphate decarboxylase</fullName>
        <ecNumber evidence="9">4.1.1.23</ecNumber>
    </recommendedName>
    <alternativeName>
        <fullName evidence="9">OMP decarboxylase</fullName>
        <shortName evidence="9">OMPDCase</shortName>
        <shortName evidence="9">OMPdecase</shortName>
    </alternativeName>
</protein>
<evidence type="ECO:0000256" key="5">
    <source>
        <dbReference type="ARBA" id="ARBA00022975"/>
    </source>
</evidence>
<dbReference type="InterPro" id="IPR014732">
    <property type="entry name" value="OMPdecase"/>
</dbReference>
<accession>A0A0M0KIL1</accession>
<dbReference type="SMART" id="SM00934">
    <property type="entry name" value="OMPdecase"/>
    <property type="match status" value="1"/>
</dbReference>
<organism evidence="14">
    <name type="scientific">Halalkalibacterium halodurans</name>
    <name type="common">Bacillus halodurans</name>
    <dbReference type="NCBI Taxonomy" id="86665"/>
    <lineage>
        <taxon>Bacteria</taxon>
        <taxon>Bacillati</taxon>
        <taxon>Bacillota</taxon>
        <taxon>Bacilli</taxon>
        <taxon>Bacillales</taxon>
        <taxon>Bacillaceae</taxon>
        <taxon>Halalkalibacterium (ex Joshi et al. 2022)</taxon>
    </lineage>
</organism>
<dbReference type="FunFam" id="3.20.20.70:FF:000015">
    <property type="entry name" value="Orotidine 5'-phosphate decarboxylase"/>
    <property type="match status" value="1"/>
</dbReference>